<dbReference type="InterPro" id="IPR036186">
    <property type="entry name" value="Serpin_sf"/>
</dbReference>
<reference evidence="3" key="1">
    <citation type="submission" date="2018-10" db="EMBL/GenBank/DDBJ databases">
        <title>Hidden diversity of soil giant viruses.</title>
        <authorList>
            <person name="Schulz F."/>
            <person name="Alteio L."/>
            <person name="Goudeau D."/>
            <person name="Ryan E.M."/>
            <person name="Malmstrom R.R."/>
            <person name="Blanchard J."/>
            <person name="Woyke T."/>
        </authorList>
    </citation>
    <scope>NUCLEOTIDE SEQUENCE</scope>
    <source>
        <strain evidence="3">TEV1</strain>
    </source>
</reference>
<dbReference type="InterPro" id="IPR000215">
    <property type="entry name" value="Serpin_fam"/>
</dbReference>
<dbReference type="Gene3D" id="3.30.497.10">
    <property type="entry name" value="Antithrombin, subunit I, domain 2"/>
    <property type="match status" value="1"/>
</dbReference>
<dbReference type="InterPro" id="IPR042178">
    <property type="entry name" value="Serpin_sf_1"/>
</dbReference>
<protein>
    <submittedName>
        <fullName evidence="3">Putative serpin-like protein</fullName>
    </submittedName>
</protein>
<sequence>MSGLFKSLFGKRMSTLNVDNDIMPPKKICSSPNKQREVTSNEASVISNDLQEKMMLFADSNDNEAVVLSSFSLISALSMLLVGLTDETLNQILSTLLIENKNELFGKIVEVTDILNQTGCVKTSNVVMTKKNIPVVGNYLQKVQKLGEHFYFDQSEIKALANKVNSIVEKNTNGLIKNLLSPSDVTADTFLVLLNTIYFKSKWAEEFNKYNTKQKPFNRLGSLEPKTVSMMRHNEEYFRYFENTEFQAISLPYDKYEFSMVIVLPTDKKKKAPVFNHEKMSEVMGNMQSQCANVELPKFEQESELDLIPFFKNNGMTQMFDYMHADEMIPRFDKQYVSVIKQKCKIIVDEKGTEASAATVIMVCCQESCAMIQKPKKIYDFIADHPFSYHIVHRSGLILFTGSYC</sequence>
<dbReference type="InterPro" id="IPR042185">
    <property type="entry name" value="Serpin_sf_2"/>
</dbReference>
<name>A0A3G4ZKJ2_9VIRU</name>
<proteinExistence type="inferred from homology"/>
<evidence type="ECO:0000313" key="3">
    <source>
        <dbReference type="EMBL" id="AYV75350.1"/>
    </source>
</evidence>
<dbReference type="SMART" id="SM00093">
    <property type="entry name" value="SERPIN"/>
    <property type="match status" value="1"/>
</dbReference>
<dbReference type="GO" id="GO:0005615">
    <property type="term" value="C:extracellular space"/>
    <property type="evidence" value="ECO:0007669"/>
    <property type="project" value="InterPro"/>
</dbReference>
<accession>A0A3G4ZKJ2</accession>
<dbReference type="GO" id="GO:0004867">
    <property type="term" value="F:serine-type endopeptidase inhibitor activity"/>
    <property type="evidence" value="ECO:0007669"/>
    <property type="project" value="InterPro"/>
</dbReference>
<dbReference type="InterPro" id="IPR023796">
    <property type="entry name" value="Serpin_dom"/>
</dbReference>
<dbReference type="PANTHER" id="PTHR11461">
    <property type="entry name" value="SERINE PROTEASE INHIBITOR, SERPIN"/>
    <property type="match status" value="1"/>
</dbReference>
<feature type="domain" description="Serpin" evidence="2">
    <location>
        <begin position="54"/>
        <end position="405"/>
    </location>
</feature>
<dbReference type="Pfam" id="PF00079">
    <property type="entry name" value="Serpin"/>
    <property type="match status" value="1"/>
</dbReference>
<comment type="similarity">
    <text evidence="1">Belongs to the serpin family.</text>
</comment>
<dbReference type="EMBL" id="MK071979">
    <property type="protein sequence ID" value="AYV75350.1"/>
    <property type="molecule type" value="Genomic_DNA"/>
</dbReference>
<dbReference type="Gene3D" id="2.30.39.10">
    <property type="entry name" value="Alpha-1-antitrypsin, domain 1"/>
    <property type="match status" value="1"/>
</dbReference>
<gene>
    <name evidence="3" type="ORF">Terrestrivirus1_224</name>
</gene>
<dbReference type="PANTHER" id="PTHR11461:SF211">
    <property type="entry name" value="GH10112P-RELATED"/>
    <property type="match status" value="1"/>
</dbReference>
<dbReference type="SUPFAM" id="SSF56574">
    <property type="entry name" value="Serpins"/>
    <property type="match status" value="1"/>
</dbReference>
<organism evidence="3">
    <name type="scientific">Terrestrivirus sp</name>
    <dbReference type="NCBI Taxonomy" id="2487775"/>
    <lineage>
        <taxon>Viruses</taxon>
        <taxon>Varidnaviria</taxon>
        <taxon>Bamfordvirae</taxon>
        <taxon>Nucleocytoviricota</taxon>
        <taxon>Megaviricetes</taxon>
        <taxon>Imitervirales</taxon>
        <taxon>Mimiviridae</taxon>
        <taxon>Klosneuvirinae</taxon>
    </lineage>
</organism>
<dbReference type="CDD" id="cd00172">
    <property type="entry name" value="serpin"/>
    <property type="match status" value="1"/>
</dbReference>
<evidence type="ECO:0000259" key="2">
    <source>
        <dbReference type="SMART" id="SM00093"/>
    </source>
</evidence>
<evidence type="ECO:0000256" key="1">
    <source>
        <dbReference type="RuleBase" id="RU000411"/>
    </source>
</evidence>